<dbReference type="EC" id="2.1.1.37" evidence="1"/>
<evidence type="ECO:0000256" key="3">
    <source>
        <dbReference type="ARBA" id="ARBA00022679"/>
    </source>
</evidence>
<comment type="caution">
    <text evidence="8">The sequence shown here is derived from an EMBL/GenBank/DDBJ whole genome shotgun (WGS) entry which is preliminary data.</text>
</comment>
<protein>
    <recommendedName>
        <fullName evidence="1">DNA (cytosine-5-)-methyltransferase</fullName>
        <ecNumber evidence="1">2.1.1.37</ecNumber>
    </recommendedName>
</protein>
<feature type="active site" evidence="7">
    <location>
        <position position="143"/>
    </location>
</feature>
<dbReference type="EMBL" id="JAZDQT010000003">
    <property type="protein sequence ID" value="MEE1946961.1"/>
    <property type="molecule type" value="Genomic_DNA"/>
</dbReference>
<dbReference type="InterPro" id="IPR029063">
    <property type="entry name" value="SAM-dependent_MTases_sf"/>
</dbReference>
<reference evidence="8 9" key="1">
    <citation type="submission" date="2024-01" db="EMBL/GenBank/DDBJ databases">
        <title>Pedobacter sp. nov., isolated from fresh soil.</title>
        <authorList>
            <person name="Le N.T.T."/>
        </authorList>
    </citation>
    <scope>NUCLEOTIDE SEQUENCE [LARGE SCALE GENOMIC DNA]</scope>
    <source>
        <strain evidence="8 9">KR3-3</strain>
    </source>
</reference>
<keyword evidence="3 7" id="KW-0808">Transferase</keyword>
<dbReference type="PROSITE" id="PS51679">
    <property type="entry name" value="SAM_MT_C5"/>
    <property type="match status" value="1"/>
</dbReference>
<accession>A0ABU7ICF3</accession>
<keyword evidence="4 7" id="KW-0949">S-adenosyl-L-methionine</keyword>
<organism evidence="8 9">
    <name type="scientific">Pedobacter albus</name>
    <dbReference type="NCBI Taxonomy" id="3113905"/>
    <lineage>
        <taxon>Bacteria</taxon>
        <taxon>Pseudomonadati</taxon>
        <taxon>Bacteroidota</taxon>
        <taxon>Sphingobacteriia</taxon>
        <taxon>Sphingobacteriales</taxon>
        <taxon>Sphingobacteriaceae</taxon>
        <taxon>Pedobacter</taxon>
    </lineage>
</organism>
<evidence type="ECO:0000256" key="2">
    <source>
        <dbReference type="ARBA" id="ARBA00022603"/>
    </source>
</evidence>
<keyword evidence="5" id="KW-0680">Restriction system</keyword>
<evidence type="ECO:0000256" key="1">
    <source>
        <dbReference type="ARBA" id="ARBA00011975"/>
    </source>
</evidence>
<comment type="catalytic activity">
    <reaction evidence="6">
        <text>a 2'-deoxycytidine in DNA + S-adenosyl-L-methionine = a 5-methyl-2'-deoxycytidine in DNA + S-adenosyl-L-homocysteine + H(+)</text>
        <dbReference type="Rhea" id="RHEA:13681"/>
        <dbReference type="Rhea" id="RHEA-COMP:11369"/>
        <dbReference type="Rhea" id="RHEA-COMP:11370"/>
        <dbReference type="ChEBI" id="CHEBI:15378"/>
        <dbReference type="ChEBI" id="CHEBI:57856"/>
        <dbReference type="ChEBI" id="CHEBI:59789"/>
        <dbReference type="ChEBI" id="CHEBI:85452"/>
        <dbReference type="ChEBI" id="CHEBI:85454"/>
        <dbReference type="EC" id="2.1.1.37"/>
    </reaction>
</comment>
<dbReference type="SUPFAM" id="SSF53335">
    <property type="entry name" value="S-adenosyl-L-methionine-dependent methyltransferases"/>
    <property type="match status" value="1"/>
</dbReference>
<name>A0ABU7ICF3_9SPHI</name>
<dbReference type="InterPro" id="IPR001525">
    <property type="entry name" value="C5_MeTfrase"/>
</dbReference>
<dbReference type="Proteomes" id="UP001336835">
    <property type="component" value="Unassembled WGS sequence"/>
</dbReference>
<evidence type="ECO:0000256" key="4">
    <source>
        <dbReference type="ARBA" id="ARBA00022691"/>
    </source>
</evidence>
<dbReference type="PANTHER" id="PTHR10629:SF52">
    <property type="entry name" value="DNA (CYTOSINE-5)-METHYLTRANSFERASE 1"/>
    <property type="match status" value="1"/>
</dbReference>
<keyword evidence="9" id="KW-1185">Reference proteome</keyword>
<dbReference type="Pfam" id="PF00145">
    <property type="entry name" value="DNA_methylase"/>
    <property type="match status" value="2"/>
</dbReference>
<dbReference type="RefSeq" id="WP_330109248.1">
    <property type="nucleotide sequence ID" value="NZ_JAZDQT010000003.1"/>
</dbReference>
<dbReference type="PANTHER" id="PTHR10629">
    <property type="entry name" value="CYTOSINE-SPECIFIC METHYLTRANSFERASE"/>
    <property type="match status" value="1"/>
</dbReference>
<keyword evidence="2 7" id="KW-0489">Methyltransferase</keyword>
<proteinExistence type="inferred from homology"/>
<dbReference type="Gene3D" id="3.90.120.10">
    <property type="entry name" value="DNA Methylase, subunit A, domain 2"/>
    <property type="match status" value="1"/>
</dbReference>
<evidence type="ECO:0000313" key="9">
    <source>
        <dbReference type="Proteomes" id="UP001336835"/>
    </source>
</evidence>
<evidence type="ECO:0000256" key="5">
    <source>
        <dbReference type="ARBA" id="ARBA00022747"/>
    </source>
</evidence>
<evidence type="ECO:0000313" key="8">
    <source>
        <dbReference type="EMBL" id="MEE1946961.1"/>
    </source>
</evidence>
<comment type="similarity">
    <text evidence="7">Belongs to the class I-like SAM-binding methyltransferase superfamily. C5-methyltransferase family.</text>
</comment>
<dbReference type="GO" id="GO:0008168">
    <property type="term" value="F:methyltransferase activity"/>
    <property type="evidence" value="ECO:0007669"/>
    <property type="project" value="UniProtKB-KW"/>
</dbReference>
<evidence type="ECO:0000256" key="6">
    <source>
        <dbReference type="ARBA" id="ARBA00047422"/>
    </source>
</evidence>
<evidence type="ECO:0000256" key="7">
    <source>
        <dbReference type="PROSITE-ProRule" id="PRU01016"/>
    </source>
</evidence>
<dbReference type="PRINTS" id="PR00105">
    <property type="entry name" value="C5METTRFRASE"/>
</dbReference>
<dbReference type="GO" id="GO:0032259">
    <property type="term" value="P:methylation"/>
    <property type="evidence" value="ECO:0007669"/>
    <property type="project" value="UniProtKB-KW"/>
</dbReference>
<gene>
    <name evidence="8" type="ORF">VRU48_17690</name>
</gene>
<dbReference type="Gene3D" id="3.40.50.150">
    <property type="entry name" value="Vaccinia Virus protein VP39"/>
    <property type="match status" value="1"/>
</dbReference>
<dbReference type="InterPro" id="IPR050390">
    <property type="entry name" value="C5-Methyltransferase"/>
</dbReference>
<sequence length="564" mass="64707">MDKRKTENVIPIIDLFAGPGGLGEGFSSLIDENNERVFKIRLSIEKDEHAHQTLKLRSFFRQFKPGKVPEDYYTFVRGGMTIDELYKKYPKEATHSDEEAWCGTLGIPDKDDKNGVSNEDVDERIKVALAGNTKWLLIGGPPCQAYSLAGRSRRKETILDSTKDKRVDLYKEYLRIIAVHSPAIFVMENVKGLLSAKTEEENIFRRILNDLSDPVTACLSEGEKITKKNPATKYRIYSLTTETTEFDSDGNPIFNPKDFLIKAEDYGIPQKRHRIILLGVREDCPSPEGTLEKSDQVSLESVIGKLPPVRSGITRLFSHSTIEKDNEGNPKKKRHYIKVKDSYENWLSYVNDFDKELDGFIGSSEHHVNTDWPTTLGREFWPSQRPHIDASHQLESWYKDKKLAGILHHVSRKHLIDDLKRYLFASRYTSQKGTFPRLEDYKLAGNNLLPDHENAESGKFSDRFRVQLPDIPATTVTSHISKDGHYFIHYDSVQCRSFTVREAARVQTFPDNYFFCGERTQQFHQVGNAVPPFLAFQIANVVHKIFQRRETESVKKGTKNEILM</sequence>